<evidence type="ECO:0000256" key="1">
    <source>
        <dbReference type="SAM" id="MobiDB-lite"/>
    </source>
</evidence>
<feature type="region of interest" description="Disordered" evidence="1">
    <location>
        <begin position="130"/>
        <end position="149"/>
    </location>
</feature>
<geneLocation type="chloroplast" evidence="3"/>
<dbReference type="EMBL" id="MF276979">
    <property type="protein sequence ID" value="AWI68330.1"/>
    <property type="molecule type" value="Genomic_DNA"/>
</dbReference>
<reference evidence="3" key="1">
    <citation type="journal article" date="2018" name="Am. J. Bot.">
        <title>Organellar phylogenomics inform systematics in the green algal family Hydrodictyaceae (Chlorophyceae) and provide clues to the complex evolutionary history of plastid genomes in the green algal tree of life.</title>
        <authorList>
            <person name="McManus H.A."/>
            <person name="Fucikova K."/>
            <person name="Lewis P.O."/>
            <person name="Lewis L.A."/>
            <person name="Karol K.G."/>
        </authorList>
    </citation>
    <scope>NUCLEOTIDE SEQUENCE</scope>
</reference>
<name>A0A2U8GJ64_PEDDU</name>
<keyword evidence="2" id="KW-1133">Transmembrane helix</keyword>
<keyword evidence="3" id="KW-0150">Chloroplast</keyword>
<accession>A0A2U8GJ64</accession>
<keyword evidence="2" id="KW-0472">Membrane</keyword>
<evidence type="ECO:0000256" key="2">
    <source>
        <dbReference type="SAM" id="Phobius"/>
    </source>
</evidence>
<dbReference type="AlphaFoldDB" id="A0A2U8GJ64"/>
<feature type="transmembrane region" description="Helical" evidence="2">
    <location>
        <begin position="20"/>
        <end position="43"/>
    </location>
</feature>
<evidence type="ECO:0008006" key="4">
    <source>
        <dbReference type="Google" id="ProtNLM"/>
    </source>
</evidence>
<organism evidence="3">
    <name type="scientific">Pediastrum duplex</name>
    <name type="common">Green alga</name>
    <dbReference type="NCBI Taxonomy" id="3105"/>
    <lineage>
        <taxon>Eukaryota</taxon>
        <taxon>Viridiplantae</taxon>
        <taxon>Chlorophyta</taxon>
        <taxon>core chlorophytes</taxon>
        <taxon>Chlorophyceae</taxon>
        <taxon>CS clade</taxon>
        <taxon>Sphaeropleales</taxon>
        <taxon>Hydrodictyaceae</taxon>
        <taxon>Pediastrum</taxon>
    </lineage>
</organism>
<proteinExistence type="predicted"/>
<evidence type="ECO:0000313" key="3">
    <source>
        <dbReference type="EMBL" id="AWI68330.1"/>
    </source>
</evidence>
<protein>
    <recommendedName>
        <fullName evidence="4">Transmembrane protein</fullName>
    </recommendedName>
</protein>
<keyword evidence="2" id="KW-0812">Transmembrane</keyword>
<sequence length="174" mass="20125">MVTKERIKVHLQLLCSASLLFTYRLLCFHFGLAFFTSSSLLQCTRFSSSVERRFSASFASHRLPSLRERSEGEVAEGFFCFFWFTSSHRCFSFSLCEPKRDRSERSLRIGASAFRSANRCATEAKAKSQRSRHFARRRHTTKKPKHQRTKEKVSFTAVTLLHIGVLFHFGRAST</sequence>
<keyword evidence="3" id="KW-0934">Plastid</keyword>